<evidence type="ECO:0000256" key="1">
    <source>
        <dbReference type="SAM" id="MobiDB-lite"/>
    </source>
</evidence>
<gene>
    <name evidence="2" type="ORF">Bca52824_080833</name>
</gene>
<reference evidence="2 3" key="1">
    <citation type="submission" date="2020-02" db="EMBL/GenBank/DDBJ databases">
        <authorList>
            <person name="Ma Q."/>
            <person name="Huang Y."/>
            <person name="Song X."/>
            <person name="Pei D."/>
        </authorList>
    </citation>
    <scope>NUCLEOTIDE SEQUENCE [LARGE SCALE GENOMIC DNA]</scope>
    <source>
        <strain evidence="2">Sxm20200214</strain>
        <tissue evidence="2">Leaf</tissue>
    </source>
</reference>
<evidence type="ECO:0000313" key="3">
    <source>
        <dbReference type="Proteomes" id="UP000886595"/>
    </source>
</evidence>
<feature type="compositionally biased region" description="Basic residues" evidence="1">
    <location>
        <begin position="366"/>
        <end position="376"/>
    </location>
</feature>
<organism evidence="2 3">
    <name type="scientific">Brassica carinata</name>
    <name type="common">Ethiopian mustard</name>
    <name type="synonym">Abyssinian cabbage</name>
    <dbReference type="NCBI Taxonomy" id="52824"/>
    <lineage>
        <taxon>Eukaryota</taxon>
        <taxon>Viridiplantae</taxon>
        <taxon>Streptophyta</taxon>
        <taxon>Embryophyta</taxon>
        <taxon>Tracheophyta</taxon>
        <taxon>Spermatophyta</taxon>
        <taxon>Magnoliopsida</taxon>
        <taxon>eudicotyledons</taxon>
        <taxon>Gunneridae</taxon>
        <taxon>Pentapetalae</taxon>
        <taxon>rosids</taxon>
        <taxon>malvids</taxon>
        <taxon>Brassicales</taxon>
        <taxon>Brassicaceae</taxon>
        <taxon>Brassiceae</taxon>
        <taxon>Brassica</taxon>
    </lineage>
</organism>
<sequence>MAFPPTCLIFHLFDNSLGHHGVSSVGSRLLRHATTLSVLLASPPPAGNVFSLEISFWSKRVFLSSKNGIDIGIETIKIRLDFSDEDESWHKEGGVPRLIVIVPDLWIRKGETNRGLQNLDKEGGGKVYGQFDLIDLSRNLRQTGRFPQSEAPMRYAIDTRGLKNINTQEMGKNLDEQQKLMLDAFWSGKSEETNQISDSTARKALSFEGNISGTAMEGLGGTDVASGIAGASVGEEDPKALKEKLLPERHGADKQMDLNKEESEGEKIEEMEGLSEEIDSELTGDVALTETGEQDGSEHVGDEVFAEADFDVEEDDQLMETETQEVLIESEGKERGRANKKKQGKVNGAAMGGSLKKRLVQSVVSPRKKHTVKKGSKVGEKDALPPEKAPVKHVPNQI</sequence>
<dbReference type="Proteomes" id="UP000886595">
    <property type="component" value="Unassembled WGS sequence"/>
</dbReference>
<accession>A0A8X7TQM8</accession>
<proteinExistence type="predicted"/>
<evidence type="ECO:0000313" key="2">
    <source>
        <dbReference type="EMBL" id="KAG2250697.1"/>
    </source>
</evidence>
<feature type="compositionally biased region" description="Basic and acidic residues" evidence="1">
    <location>
        <begin position="246"/>
        <end position="270"/>
    </location>
</feature>
<feature type="region of interest" description="Disordered" evidence="1">
    <location>
        <begin position="246"/>
        <end position="273"/>
    </location>
</feature>
<dbReference type="EMBL" id="JAAMPC010000016">
    <property type="protein sequence ID" value="KAG2250697.1"/>
    <property type="molecule type" value="Genomic_DNA"/>
</dbReference>
<name>A0A8X7TQM8_BRACI</name>
<protein>
    <submittedName>
        <fullName evidence="2">Uncharacterized protein</fullName>
    </submittedName>
</protein>
<dbReference type="AlphaFoldDB" id="A0A8X7TQM8"/>
<feature type="region of interest" description="Disordered" evidence="1">
    <location>
        <begin position="326"/>
        <end position="398"/>
    </location>
</feature>
<comment type="caution">
    <text evidence="2">The sequence shown here is derived from an EMBL/GenBank/DDBJ whole genome shotgun (WGS) entry which is preliminary data.</text>
</comment>
<keyword evidence="3" id="KW-1185">Reference proteome</keyword>